<sequence length="37" mass="4172">MSFHQPLNIAYVSIDLSLPSTKQMINLNVIINIINCI</sequence>
<name>A0A1K9Z8S7_9GAMM</name>
<gene>
    <name evidence="1" type="ORF">NVI5450_1360</name>
</gene>
<proteinExistence type="predicted"/>
<dbReference type="AlphaFoldDB" id="A0A1K9Z8S7"/>
<reference evidence="1 2" key="1">
    <citation type="submission" date="2016-11" db="EMBL/GenBank/DDBJ databases">
        <authorList>
            <person name="Jaros S."/>
            <person name="Januszkiewicz K."/>
            <person name="Wedrychowicz H."/>
        </authorList>
    </citation>
    <scope>NUCLEOTIDE SEQUENCE [LARGE SCALE GENOMIC DNA]</scope>
    <source>
        <strain evidence="1">NVI 5450</strain>
    </source>
</reference>
<evidence type="ECO:0000313" key="1">
    <source>
        <dbReference type="EMBL" id="SGY92437.1"/>
    </source>
</evidence>
<dbReference type="EMBL" id="FPLD01000043">
    <property type="protein sequence ID" value="SGY92437.1"/>
    <property type="molecule type" value="Genomic_DNA"/>
</dbReference>
<accession>A0A1K9Z8S7</accession>
<dbReference type="Proteomes" id="UP000183794">
    <property type="component" value="Unassembled WGS sequence"/>
</dbReference>
<evidence type="ECO:0000313" key="2">
    <source>
        <dbReference type="Proteomes" id="UP000183794"/>
    </source>
</evidence>
<organism evidence="1 2">
    <name type="scientific">Moritella viscosa</name>
    <dbReference type="NCBI Taxonomy" id="80854"/>
    <lineage>
        <taxon>Bacteria</taxon>
        <taxon>Pseudomonadati</taxon>
        <taxon>Pseudomonadota</taxon>
        <taxon>Gammaproteobacteria</taxon>
        <taxon>Alteromonadales</taxon>
        <taxon>Moritellaceae</taxon>
        <taxon>Moritella</taxon>
    </lineage>
</organism>
<protein>
    <submittedName>
        <fullName evidence="1">Uncharacterized protein</fullName>
    </submittedName>
</protein>